<feature type="region of interest" description="Disordered" evidence="1">
    <location>
        <begin position="100"/>
        <end position="132"/>
    </location>
</feature>
<protein>
    <submittedName>
        <fullName evidence="2">Uncharacterized protein</fullName>
    </submittedName>
</protein>
<keyword evidence="3" id="KW-1185">Reference proteome</keyword>
<name>A0A2I0I3P5_PUNGR</name>
<dbReference type="AlphaFoldDB" id="A0A2I0I3P5"/>
<proteinExistence type="predicted"/>
<feature type="region of interest" description="Disordered" evidence="1">
    <location>
        <begin position="1"/>
        <end position="30"/>
    </location>
</feature>
<dbReference type="Proteomes" id="UP000233551">
    <property type="component" value="Unassembled WGS sequence"/>
</dbReference>
<accession>A0A2I0I3P5</accession>
<evidence type="ECO:0000313" key="2">
    <source>
        <dbReference type="EMBL" id="PKI38066.1"/>
    </source>
</evidence>
<evidence type="ECO:0000256" key="1">
    <source>
        <dbReference type="SAM" id="MobiDB-lite"/>
    </source>
</evidence>
<dbReference type="EMBL" id="PGOL01004226">
    <property type="protein sequence ID" value="PKI38066.1"/>
    <property type="molecule type" value="Genomic_DNA"/>
</dbReference>
<reference evidence="2 3" key="1">
    <citation type="submission" date="2017-11" db="EMBL/GenBank/DDBJ databases">
        <title>De-novo sequencing of pomegranate (Punica granatum L.) genome.</title>
        <authorList>
            <person name="Akparov Z."/>
            <person name="Amiraslanov A."/>
            <person name="Hajiyeva S."/>
            <person name="Abbasov M."/>
            <person name="Kaur K."/>
            <person name="Hamwieh A."/>
            <person name="Solovyev V."/>
            <person name="Salamov A."/>
            <person name="Braich B."/>
            <person name="Kosarev P."/>
            <person name="Mahmoud A."/>
            <person name="Hajiyev E."/>
            <person name="Babayeva S."/>
            <person name="Izzatullayeva V."/>
            <person name="Mammadov A."/>
            <person name="Mammadov A."/>
            <person name="Sharifova S."/>
            <person name="Ojaghi J."/>
            <person name="Eynullazada K."/>
            <person name="Bayramov B."/>
            <person name="Abdulazimova A."/>
            <person name="Shahmuradov I."/>
        </authorList>
    </citation>
    <scope>NUCLEOTIDE SEQUENCE [LARGE SCALE GENOMIC DNA]</scope>
    <source>
        <strain evidence="3">cv. AG2017</strain>
        <tissue evidence="2">Leaf</tissue>
    </source>
</reference>
<comment type="caution">
    <text evidence="2">The sequence shown here is derived from an EMBL/GenBank/DDBJ whole genome shotgun (WGS) entry which is preliminary data.</text>
</comment>
<sequence>MEREGGGGDPDTSHHCPNGDSQQPPRPLPPSIVSLFLRNHRRKRGRFGAIVASISSTTVQTRQGAVVAPDFGHQHRNRGRWRCHELMVISPERWWLGSEPPSLGNHGSTPLKSKGETRVKPQFPSGGSANPGYHRIGKVAARPLTLSATSITVIVVEIEGHHLPLHFQLKLKPSTFLFATFIF</sequence>
<gene>
    <name evidence="2" type="ORF">CRG98_041535</name>
</gene>
<organism evidence="2 3">
    <name type="scientific">Punica granatum</name>
    <name type="common">Pomegranate</name>
    <dbReference type="NCBI Taxonomy" id="22663"/>
    <lineage>
        <taxon>Eukaryota</taxon>
        <taxon>Viridiplantae</taxon>
        <taxon>Streptophyta</taxon>
        <taxon>Embryophyta</taxon>
        <taxon>Tracheophyta</taxon>
        <taxon>Spermatophyta</taxon>
        <taxon>Magnoliopsida</taxon>
        <taxon>eudicotyledons</taxon>
        <taxon>Gunneridae</taxon>
        <taxon>Pentapetalae</taxon>
        <taxon>rosids</taxon>
        <taxon>malvids</taxon>
        <taxon>Myrtales</taxon>
        <taxon>Lythraceae</taxon>
        <taxon>Punica</taxon>
    </lineage>
</organism>
<evidence type="ECO:0000313" key="3">
    <source>
        <dbReference type="Proteomes" id="UP000233551"/>
    </source>
</evidence>
<feature type="compositionally biased region" description="Basic and acidic residues" evidence="1">
    <location>
        <begin position="1"/>
        <end position="14"/>
    </location>
</feature>